<name>A0A379VRX7_SALET</name>
<gene>
    <name evidence="1" type="ORF">NCTC8256_03300</name>
</gene>
<organism evidence="1 2">
    <name type="scientific">Salmonella enterica I</name>
    <dbReference type="NCBI Taxonomy" id="59201"/>
    <lineage>
        <taxon>Bacteria</taxon>
        <taxon>Pseudomonadati</taxon>
        <taxon>Pseudomonadota</taxon>
        <taxon>Gammaproteobacteria</taxon>
        <taxon>Enterobacterales</taxon>
        <taxon>Enterobacteriaceae</taxon>
        <taxon>Salmonella</taxon>
    </lineage>
</organism>
<proteinExistence type="predicted"/>
<protein>
    <submittedName>
        <fullName evidence="1">Uncharacterized protein</fullName>
    </submittedName>
</protein>
<dbReference type="Proteomes" id="UP000254346">
    <property type="component" value="Unassembled WGS sequence"/>
</dbReference>
<evidence type="ECO:0000313" key="1">
    <source>
        <dbReference type="EMBL" id="SUH09333.1"/>
    </source>
</evidence>
<sequence length="30" mass="3224">MDRDALLKTLRGVNYDGLGSQRGCGDFPPA</sequence>
<dbReference type="EMBL" id="UGXR01000001">
    <property type="protein sequence ID" value="SUH09333.1"/>
    <property type="molecule type" value="Genomic_DNA"/>
</dbReference>
<evidence type="ECO:0000313" key="2">
    <source>
        <dbReference type="Proteomes" id="UP000254346"/>
    </source>
</evidence>
<dbReference type="AlphaFoldDB" id="A0A379VRX7"/>
<accession>A0A379VRX7</accession>
<reference evidence="1 2" key="1">
    <citation type="submission" date="2018-06" db="EMBL/GenBank/DDBJ databases">
        <authorList>
            <consortium name="Pathogen Informatics"/>
            <person name="Doyle S."/>
        </authorList>
    </citation>
    <scope>NUCLEOTIDE SEQUENCE [LARGE SCALE GENOMIC DNA]</scope>
    <source>
        <strain evidence="1 2">NCTC8256</strain>
    </source>
</reference>